<dbReference type="PANTHER" id="PTHR32401:SF50">
    <property type="entry name" value="OS07G0133000 PROTEIN"/>
    <property type="match status" value="1"/>
</dbReference>
<dbReference type="PANTHER" id="PTHR32401">
    <property type="entry name" value="CONCANAVALIN A-LIKE LECTIN FAMILY PROTEIN"/>
    <property type="match status" value="1"/>
</dbReference>
<keyword evidence="15" id="KW-0472">Membrane</keyword>
<evidence type="ECO:0000256" key="1">
    <source>
        <dbReference type="ARBA" id="ARBA00004479"/>
    </source>
</evidence>
<evidence type="ECO:0000313" key="20">
    <source>
        <dbReference type="Proteomes" id="UP000275267"/>
    </source>
</evidence>
<keyword evidence="11" id="KW-0547">Nucleotide-binding</keyword>
<evidence type="ECO:0000256" key="14">
    <source>
        <dbReference type="ARBA" id="ARBA00022989"/>
    </source>
</evidence>
<keyword evidence="12 19" id="KW-0418">Kinase</keyword>
<evidence type="ECO:0000256" key="4">
    <source>
        <dbReference type="ARBA" id="ARBA00010217"/>
    </source>
</evidence>
<evidence type="ECO:0000256" key="17">
    <source>
        <dbReference type="ARBA" id="ARBA00023180"/>
    </source>
</evidence>
<proteinExistence type="inferred from homology"/>
<evidence type="ECO:0000256" key="12">
    <source>
        <dbReference type="ARBA" id="ARBA00022777"/>
    </source>
</evidence>
<dbReference type="OrthoDB" id="782726at2759"/>
<dbReference type="InterPro" id="IPR050258">
    <property type="entry name" value="Leguminous_Lectin"/>
</dbReference>
<evidence type="ECO:0000256" key="5">
    <source>
        <dbReference type="ARBA" id="ARBA00012513"/>
    </source>
</evidence>
<dbReference type="InterPro" id="IPR013320">
    <property type="entry name" value="ConA-like_dom_sf"/>
</dbReference>
<keyword evidence="9" id="KW-0732">Signal</keyword>
<evidence type="ECO:0000256" key="6">
    <source>
        <dbReference type="ARBA" id="ARBA00022527"/>
    </source>
</evidence>
<evidence type="ECO:0000256" key="2">
    <source>
        <dbReference type="ARBA" id="ARBA00007606"/>
    </source>
</evidence>
<sequence length="417" mass="46252">MAPEWHKQPPNTVVCGYYVCHYMRKFVEDPAFESKKLGNIASIGTTRATCEAFLAFREASVRDPPESKRACSIRAHQNQRRAMLLPNELAIANGEDQFAYSRFTGINLTLDGAATVTPNGLLELTNGTPRLKGHAFHPSPFRFSKSPNGTVKSFVVSYVFAIYCVRPNICGYGNAFVVSASKNFSTALQSEFMGLISDNNNGNPSNHFFAIELDTNQNELFHDVNNNHVGIDINGLTSVNSSTAGYYDDIDPNTFHSATLTSYKVMQVWLEYNGDRRQINVTLAPIHMAKPTKPLLSTNYDLSTVFTDMAYIGFSSSAGLLLEVVDTKLQGDYNVDEACLTLKLGLLCSHPFTNLRPTMRQVMQYLNRDMPPPDLNPMHMSFNVLSLMENKDFDPENIANQMTMASSSAICDLSGGR</sequence>
<dbReference type="AlphaFoldDB" id="A0A3L6PX98"/>
<dbReference type="SUPFAM" id="SSF49899">
    <property type="entry name" value="Concanavalin A-like lectins/glucanases"/>
    <property type="match status" value="1"/>
</dbReference>
<organism evidence="19 20">
    <name type="scientific">Panicum miliaceum</name>
    <name type="common">Proso millet</name>
    <name type="synonym">Broomcorn millet</name>
    <dbReference type="NCBI Taxonomy" id="4540"/>
    <lineage>
        <taxon>Eukaryota</taxon>
        <taxon>Viridiplantae</taxon>
        <taxon>Streptophyta</taxon>
        <taxon>Embryophyta</taxon>
        <taxon>Tracheophyta</taxon>
        <taxon>Spermatophyta</taxon>
        <taxon>Magnoliopsida</taxon>
        <taxon>Liliopsida</taxon>
        <taxon>Poales</taxon>
        <taxon>Poaceae</taxon>
        <taxon>PACMAD clade</taxon>
        <taxon>Panicoideae</taxon>
        <taxon>Panicodae</taxon>
        <taxon>Paniceae</taxon>
        <taxon>Panicinae</taxon>
        <taxon>Panicum</taxon>
        <taxon>Panicum sect. Panicum</taxon>
    </lineage>
</organism>
<evidence type="ECO:0000256" key="13">
    <source>
        <dbReference type="ARBA" id="ARBA00022840"/>
    </source>
</evidence>
<comment type="caution">
    <text evidence="19">The sequence shown here is derived from an EMBL/GenBank/DDBJ whole genome shotgun (WGS) entry which is preliminary data.</text>
</comment>
<dbReference type="Proteomes" id="UP000275267">
    <property type="component" value="Unassembled WGS sequence"/>
</dbReference>
<evidence type="ECO:0000259" key="18">
    <source>
        <dbReference type="Pfam" id="PF00139"/>
    </source>
</evidence>
<feature type="domain" description="Legume lectin" evidence="18">
    <location>
        <begin position="96"/>
        <end position="320"/>
    </location>
</feature>
<name>A0A3L6PX98_PANMI</name>
<keyword evidence="17" id="KW-0325">Glycoprotein</keyword>
<dbReference type="EMBL" id="PQIB02000015">
    <property type="protein sequence ID" value="RLM65994.1"/>
    <property type="molecule type" value="Genomic_DNA"/>
</dbReference>
<dbReference type="GO" id="GO:0016020">
    <property type="term" value="C:membrane"/>
    <property type="evidence" value="ECO:0007669"/>
    <property type="project" value="UniProtKB-SubCell"/>
</dbReference>
<evidence type="ECO:0000256" key="10">
    <source>
        <dbReference type="ARBA" id="ARBA00022734"/>
    </source>
</evidence>
<dbReference type="GO" id="GO:0004674">
    <property type="term" value="F:protein serine/threonine kinase activity"/>
    <property type="evidence" value="ECO:0007669"/>
    <property type="project" value="UniProtKB-KW"/>
</dbReference>
<keyword evidence="7" id="KW-0808">Transferase</keyword>
<accession>A0A3L6PX98</accession>
<reference evidence="20" key="1">
    <citation type="journal article" date="2019" name="Nat. Commun.">
        <title>The genome of broomcorn millet.</title>
        <authorList>
            <person name="Zou C."/>
            <person name="Miki D."/>
            <person name="Li D."/>
            <person name="Tang Q."/>
            <person name="Xiao L."/>
            <person name="Rajput S."/>
            <person name="Deng P."/>
            <person name="Jia W."/>
            <person name="Huang R."/>
            <person name="Zhang M."/>
            <person name="Sun Y."/>
            <person name="Hu J."/>
            <person name="Fu X."/>
            <person name="Schnable P.S."/>
            <person name="Li F."/>
            <person name="Zhang H."/>
            <person name="Feng B."/>
            <person name="Zhu X."/>
            <person name="Liu R."/>
            <person name="Schnable J.C."/>
            <person name="Zhu J.-K."/>
            <person name="Zhang H."/>
        </authorList>
    </citation>
    <scope>NUCLEOTIDE SEQUENCE [LARGE SCALE GENOMIC DNA]</scope>
</reference>
<evidence type="ECO:0000256" key="11">
    <source>
        <dbReference type="ARBA" id="ARBA00022741"/>
    </source>
</evidence>
<dbReference type="EC" id="2.7.11.1" evidence="5"/>
<keyword evidence="8" id="KW-0812">Transmembrane</keyword>
<dbReference type="InterPro" id="IPR001220">
    <property type="entry name" value="Legume_lectin_dom"/>
</dbReference>
<evidence type="ECO:0000256" key="9">
    <source>
        <dbReference type="ARBA" id="ARBA00022729"/>
    </source>
</evidence>
<keyword evidence="6" id="KW-0723">Serine/threonine-protein kinase</keyword>
<protein>
    <recommendedName>
        <fullName evidence="5">non-specific serine/threonine protein kinase</fullName>
        <ecNumber evidence="5">2.7.11.1</ecNumber>
    </recommendedName>
</protein>
<dbReference type="GO" id="GO:0005524">
    <property type="term" value="F:ATP binding"/>
    <property type="evidence" value="ECO:0007669"/>
    <property type="project" value="UniProtKB-KW"/>
</dbReference>
<evidence type="ECO:0000256" key="3">
    <source>
        <dbReference type="ARBA" id="ARBA00008536"/>
    </source>
</evidence>
<keyword evidence="14" id="KW-1133">Transmembrane helix</keyword>
<dbReference type="FunFam" id="2.60.120.200:FF:000051">
    <property type="entry name" value="L-type lectin-domain containing receptor kinase V.9"/>
    <property type="match status" value="1"/>
</dbReference>
<gene>
    <name evidence="19" type="ORF">C2845_PM16G05570</name>
</gene>
<comment type="subcellular location">
    <subcellularLocation>
        <location evidence="1">Membrane</location>
        <topology evidence="1">Single-pass type I membrane protein</topology>
    </subcellularLocation>
</comment>
<evidence type="ECO:0000313" key="19">
    <source>
        <dbReference type="EMBL" id="RLM65994.1"/>
    </source>
</evidence>
<keyword evidence="16 19" id="KW-0675">Receptor</keyword>
<comment type="similarity">
    <text evidence="2">Belongs to the leguminous lectin family.</text>
</comment>
<dbReference type="STRING" id="4540.A0A3L6PX98"/>
<dbReference type="CDD" id="cd06899">
    <property type="entry name" value="lectin_legume_LecRK_Arcelin_ConA"/>
    <property type="match status" value="1"/>
</dbReference>
<dbReference type="Pfam" id="PF00139">
    <property type="entry name" value="Lectin_legB"/>
    <property type="match status" value="1"/>
</dbReference>
<comment type="similarity">
    <text evidence="3">In the N-terminal section; belongs to the leguminous lectin family.</text>
</comment>
<evidence type="ECO:0000256" key="16">
    <source>
        <dbReference type="ARBA" id="ARBA00023170"/>
    </source>
</evidence>
<dbReference type="GO" id="GO:0030246">
    <property type="term" value="F:carbohydrate binding"/>
    <property type="evidence" value="ECO:0007669"/>
    <property type="project" value="UniProtKB-KW"/>
</dbReference>
<keyword evidence="10" id="KW-0430">Lectin</keyword>
<dbReference type="Gene3D" id="2.60.120.200">
    <property type="match status" value="1"/>
</dbReference>
<evidence type="ECO:0000256" key="8">
    <source>
        <dbReference type="ARBA" id="ARBA00022692"/>
    </source>
</evidence>
<evidence type="ECO:0000256" key="15">
    <source>
        <dbReference type="ARBA" id="ARBA00023136"/>
    </source>
</evidence>
<evidence type="ECO:0000256" key="7">
    <source>
        <dbReference type="ARBA" id="ARBA00022679"/>
    </source>
</evidence>
<keyword evidence="20" id="KW-1185">Reference proteome</keyword>
<keyword evidence="13" id="KW-0067">ATP-binding</keyword>
<comment type="similarity">
    <text evidence="4">In the C-terminal section; belongs to the protein kinase superfamily. Ser/Thr protein kinase family.</text>
</comment>